<dbReference type="EMBL" id="VEVO01000011">
    <property type="protein sequence ID" value="KAF0035200.1"/>
    <property type="molecule type" value="Genomic_DNA"/>
</dbReference>
<dbReference type="InterPro" id="IPR001680">
    <property type="entry name" value="WD40_rpt"/>
</dbReference>
<dbReference type="PANTHER" id="PTHR19860">
    <property type="entry name" value="DDB1- AND CUL4-ASSOCIATED FACTOR 12-RELATED"/>
    <property type="match status" value="1"/>
</dbReference>
<feature type="domain" description="UBA" evidence="15">
    <location>
        <begin position="346"/>
        <end position="387"/>
    </location>
</feature>
<evidence type="ECO:0000313" key="18">
    <source>
        <dbReference type="Proteomes" id="UP000438429"/>
    </source>
</evidence>
<feature type="compositionally biased region" description="Polar residues" evidence="14">
    <location>
        <begin position="209"/>
        <end position="228"/>
    </location>
</feature>
<dbReference type="InterPro" id="IPR019775">
    <property type="entry name" value="WD40_repeat_CS"/>
</dbReference>
<keyword evidence="9" id="KW-0539">Nucleus</keyword>
<dbReference type="Pfam" id="PF22567">
    <property type="entry name" value="UBA_9"/>
    <property type="match status" value="1"/>
</dbReference>
<evidence type="ECO:0000256" key="4">
    <source>
        <dbReference type="ARBA" id="ARBA00022490"/>
    </source>
</evidence>
<dbReference type="SMART" id="SM00165">
    <property type="entry name" value="UBA"/>
    <property type="match status" value="1"/>
</dbReference>
<evidence type="ECO:0000256" key="5">
    <source>
        <dbReference type="ARBA" id="ARBA00022574"/>
    </source>
</evidence>
<dbReference type="CDD" id="cd14315">
    <property type="entry name" value="UBA1_UBAP1"/>
    <property type="match status" value="1"/>
</dbReference>
<feature type="repeat" description="WD" evidence="13">
    <location>
        <begin position="626"/>
        <end position="666"/>
    </location>
</feature>
<evidence type="ECO:0000256" key="14">
    <source>
        <dbReference type="SAM" id="MobiDB-lite"/>
    </source>
</evidence>
<keyword evidence="8" id="KW-0206">Cytoskeleton</keyword>
<dbReference type="InterPro" id="IPR036322">
    <property type="entry name" value="WD40_repeat_dom_sf"/>
</dbReference>
<dbReference type="AlphaFoldDB" id="A0A6A4STH0"/>
<dbReference type="FunFam" id="2.130.10.10:FF:002625">
    <property type="entry name" value="DDB1 and CUL4 associated factor 12"/>
    <property type="match status" value="1"/>
</dbReference>
<dbReference type="GO" id="GO:0005813">
    <property type="term" value="C:centrosome"/>
    <property type="evidence" value="ECO:0007669"/>
    <property type="project" value="UniProtKB-SubCell"/>
</dbReference>
<proteinExistence type="inferred from homology"/>
<evidence type="ECO:0000259" key="16">
    <source>
        <dbReference type="PROSITE" id="PS51497"/>
    </source>
</evidence>
<dbReference type="InterPro" id="IPR015940">
    <property type="entry name" value="UBA"/>
</dbReference>
<dbReference type="InterPro" id="IPR042575">
    <property type="entry name" value="UBAP1_C"/>
</dbReference>
<keyword evidence="7" id="KW-0833">Ubl conjugation pathway</keyword>
<comment type="similarity">
    <text evidence="11">Belongs to the WD repeat DCAF12 family.</text>
</comment>
<feature type="region of interest" description="Disordered" evidence="14">
    <location>
        <begin position="82"/>
        <end position="125"/>
    </location>
</feature>
<dbReference type="PROSITE" id="PS51497">
    <property type="entry name" value="UMA"/>
    <property type="match status" value="1"/>
</dbReference>
<evidence type="ECO:0000256" key="6">
    <source>
        <dbReference type="ARBA" id="ARBA00022737"/>
    </source>
</evidence>
<dbReference type="PROSITE" id="PS50082">
    <property type="entry name" value="WD_REPEATS_2"/>
    <property type="match status" value="1"/>
</dbReference>
<dbReference type="InterPro" id="IPR015943">
    <property type="entry name" value="WD40/YVTN_repeat-like_dom_sf"/>
</dbReference>
<comment type="pathway">
    <text evidence="3">Protein modification; protein ubiquitination.</text>
</comment>
<dbReference type="SUPFAM" id="SSF46934">
    <property type="entry name" value="UBA-like"/>
    <property type="match status" value="1"/>
</dbReference>
<dbReference type="Gene3D" id="2.130.10.10">
    <property type="entry name" value="YVTN repeat-like/Quinoprotein amine dehydrogenase"/>
    <property type="match status" value="2"/>
</dbReference>
<evidence type="ECO:0000256" key="9">
    <source>
        <dbReference type="ARBA" id="ARBA00023242"/>
    </source>
</evidence>
<evidence type="ECO:0000256" key="2">
    <source>
        <dbReference type="ARBA" id="ARBA00004300"/>
    </source>
</evidence>
<evidence type="ECO:0000256" key="10">
    <source>
        <dbReference type="ARBA" id="ARBA00037373"/>
    </source>
</evidence>
<dbReference type="FunFam" id="2.130.10.10:FF:001190">
    <property type="entry name" value="DDB1 and CUL4 associated factor 12"/>
    <property type="match status" value="1"/>
</dbReference>
<evidence type="ECO:0000256" key="3">
    <source>
        <dbReference type="ARBA" id="ARBA00004906"/>
    </source>
</evidence>
<evidence type="ECO:0000256" key="8">
    <source>
        <dbReference type="ARBA" id="ARBA00023212"/>
    </source>
</evidence>
<comment type="subunit">
    <text evidence="12">Component of the DCX(DCAF12) E3 ubiquitin ligase complex, at least composed of CUL4 (CUL4A or CUL4B), DDB1, DCAF12 and RBX1.</text>
</comment>
<reference evidence="17 18" key="1">
    <citation type="submission" date="2019-06" db="EMBL/GenBank/DDBJ databases">
        <title>Draft genomes of female and male turbot (Scophthalmus maximus).</title>
        <authorList>
            <person name="Xu H."/>
            <person name="Xu X.-W."/>
            <person name="Shao C."/>
            <person name="Chen S."/>
        </authorList>
    </citation>
    <scope>NUCLEOTIDE SEQUENCE [LARGE SCALE GENOMIC DNA]</scope>
    <source>
        <strain evidence="17">Ysfricsl-2016a</strain>
        <tissue evidence="17">Blood</tissue>
    </source>
</reference>
<keyword evidence="4" id="KW-0963">Cytoplasm</keyword>
<dbReference type="Pfam" id="PF23760">
    <property type="entry name" value="Beta-prop_DCAF12"/>
    <property type="match status" value="2"/>
</dbReference>
<evidence type="ECO:0000256" key="7">
    <source>
        <dbReference type="ARBA" id="ARBA00022786"/>
    </source>
</evidence>
<keyword evidence="5 13" id="KW-0853">WD repeat</keyword>
<dbReference type="PROSITE" id="PS50030">
    <property type="entry name" value="UBA"/>
    <property type="match status" value="1"/>
</dbReference>
<dbReference type="InterPro" id="IPR023340">
    <property type="entry name" value="UMA"/>
</dbReference>
<evidence type="ECO:0000256" key="12">
    <source>
        <dbReference type="ARBA" id="ARBA00038623"/>
    </source>
</evidence>
<dbReference type="PROSITE" id="PS00678">
    <property type="entry name" value="WD_REPEATS_1"/>
    <property type="match status" value="1"/>
</dbReference>
<feature type="compositionally biased region" description="Basic and acidic residues" evidence="14">
    <location>
        <begin position="82"/>
        <end position="94"/>
    </location>
</feature>
<evidence type="ECO:0000256" key="11">
    <source>
        <dbReference type="ARBA" id="ARBA00038022"/>
    </source>
</evidence>
<name>A0A6A4STH0_SCOMX</name>
<dbReference type="InterPro" id="IPR051191">
    <property type="entry name" value="DCAF12"/>
</dbReference>
<dbReference type="InterPro" id="IPR049467">
    <property type="entry name" value="UBAP-1-like_UBA2"/>
</dbReference>
<dbReference type="GO" id="GO:0005634">
    <property type="term" value="C:nucleus"/>
    <property type="evidence" value="ECO:0007669"/>
    <property type="project" value="UniProtKB-SubCell"/>
</dbReference>
<evidence type="ECO:0000313" key="17">
    <source>
        <dbReference type="EMBL" id="KAF0035200.1"/>
    </source>
</evidence>
<accession>A0A6A4STH0</accession>
<gene>
    <name evidence="17" type="ORF">F2P81_012958</name>
</gene>
<dbReference type="Proteomes" id="UP000438429">
    <property type="component" value="Unassembled WGS sequence"/>
</dbReference>
<evidence type="ECO:0000259" key="15">
    <source>
        <dbReference type="PROSITE" id="PS50030"/>
    </source>
</evidence>
<comment type="caution">
    <text evidence="17">The sequence shown here is derived from an EMBL/GenBank/DDBJ whole genome shotgun (WGS) entry which is preliminary data.</text>
</comment>
<evidence type="ECO:0000256" key="13">
    <source>
        <dbReference type="PROSITE-ProRule" id="PRU00221"/>
    </source>
</evidence>
<dbReference type="SMART" id="SM00320">
    <property type="entry name" value="WD40"/>
    <property type="match status" value="4"/>
</dbReference>
<comment type="subcellular location">
    <subcellularLocation>
        <location evidence="2">Cytoplasm</location>
        <location evidence="2">Cytoskeleton</location>
        <location evidence="2">Microtubule organizing center</location>
        <location evidence="2">Centrosome</location>
    </subcellularLocation>
    <subcellularLocation>
        <location evidence="1">Nucleus</location>
    </subcellularLocation>
</comment>
<sequence>MDMDGAAMFLRHVGPISYLDAVPFKINEKFRCPAKVGLPVGFCLPDCGSLLVDTQYDFSLERRSVRWGVELAEARAAEARAEEAAAKQEAESREGLAQAQDINGGGGKKPRSAADDQDLLPPAMNPVLAGLSHNAILTPLPAPSLGPRKTQPSIPQLHSLNLADFEREEDLFDKLELKTLDDREELRNILQSQPQPQPPPSISPPEVSQIGSVSRGNSPSPPSCNTSLPAKPAFTHKPNGLVALLDMDRVGHPGRLGFDTDDRPCNIRSLSFPKLSDSGDPEPVRYSPLPAPRANLPNGSPLTIPKTQVIVAPEPPSHIKSGTPKLGNPGSGPAGLPCGGALLSMTPSERQCVETLVGMGYSYEGVLRAMQRQGQNVEQVLDYLILSGRLCERGFDASAVEECLEMYQCSEEKALQFLELMSRFGEMGFERDAIKELGWCQAPYKRSRVSCSSRHAQQWWCNRQSVVCAVRGREFRPQQQHELRLQRSLQGFAAGRLPAILKEREFSLGRLNKVFASQWLNHRQVVCGTKCNTLFVADVLTGQITRIPMLKDRECHGGGSTAVGAVVVGRHYYPTGGTRSRMDQQGCGIHAIELNPSRTLLATGGDNPNSLAIYQLPTLDPVCVGDDGHNDWIFSIAWISDNMAVSGSRDGSMGLWEVTDEVMSQAQRSQTEEAVPSYAHISHRALKDIPKECTNPYNCKVRALAFNNNHKELGAVSLDGYFHLWKAEHSLCKILSTKLPHCKENVCLAYGQEWSVYAVGSQAHVSFLDPRQPTHSIKSVNSRERGSGIRSVSFYEHIVTVGTGQGSLLFYDIRAQRFLENPLNPAGGCRKCPGDGILKLSTGKGWLNHDETWRSYFSDIHSFPNAVYTHCYDDSGTKLFVAGGPLCSGLHGNYAGLWS</sequence>
<dbReference type="GO" id="GO:0080008">
    <property type="term" value="C:Cul4-RING E3 ubiquitin ligase complex"/>
    <property type="evidence" value="ECO:0007669"/>
    <property type="project" value="TreeGrafter"/>
</dbReference>
<dbReference type="Pfam" id="PF21267">
    <property type="entry name" value="UBAP-1_UBA2"/>
    <property type="match status" value="1"/>
</dbReference>
<protein>
    <submittedName>
        <fullName evidence="17">Uncharacterized protein</fullName>
    </submittedName>
</protein>
<feature type="region of interest" description="Disordered" evidence="14">
    <location>
        <begin position="190"/>
        <end position="232"/>
    </location>
</feature>
<dbReference type="Gene3D" id="1.20.120.1920">
    <property type="entry name" value="UBAP1 SOUBA domain"/>
    <property type="match status" value="1"/>
</dbReference>
<keyword evidence="6" id="KW-0677">Repeat</keyword>
<evidence type="ECO:0000256" key="1">
    <source>
        <dbReference type="ARBA" id="ARBA00004123"/>
    </source>
</evidence>
<dbReference type="SUPFAM" id="SSF50978">
    <property type="entry name" value="WD40 repeat-like"/>
    <property type="match status" value="1"/>
</dbReference>
<feature type="domain" description="UMA" evidence="16">
    <location>
        <begin position="19"/>
        <end position="65"/>
    </location>
</feature>
<dbReference type="InterPro" id="IPR056151">
    <property type="entry name" value="Beta-prop_DCAF12"/>
</dbReference>
<dbReference type="PANTHER" id="PTHR19860:SF16">
    <property type="entry name" value="DDB1- AND CUL4-ASSOCIATED FACTOR 12"/>
    <property type="match status" value="1"/>
</dbReference>
<comment type="function">
    <text evidence="10">Substrate-recognition component of a DCX (DDB1-CUL4-X-box) E3 ubiquitin-protein ligase complex of the DesCEND (destruction via C-end degrons) pathway, which recognizes a C-degron located at the extreme C terminus of target proteins, leading to their ubiquitination and degradation. The C-degron recognized by the DesCEND pathway is usually a motif of less than ten residues and can be present in full-length proteins, truncated proteins or proteolytically cleaved forms. The DCX(DCAF12) complex specifically recognizes proteins with a diglutamate (Glu-Glu) at the C-terminus leading to their ubiquitination and degradation. Also directly recognizes the C-terminal glutamate-leucine (Glu-Leu) degron as an alternative degron in proteins leading to their ubiquitination and degradation.</text>
</comment>
<organism evidence="17 18">
    <name type="scientific">Scophthalmus maximus</name>
    <name type="common">Turbot</name>
    <name type="synonym">Psetta maxima</name>
    <dbReference type="NCBI Taxonomy" id="52904"/>
    <lineage>
        <taxon>Eukaryota</taxon>
        <taxon>Metazoa</taxon>
        <taxon>Chordata</taxon>
        <taxon>Craniata</taxon>
        <taxon>Vertebrata</taxon>
        <taxon>Euteleostomi</taxon>
        <taxon>Actinopterygii</taxon>
        <taxon>Neopterygii</taxon>
        <taxon>Teleostei</taxon>
        <taxon>Neoteleostei</taxon>
        <taxon>Acanthomorphata</taxon>
        <taxon>Carangaria</taxon>
        <taxon>Pleuronectiformes</taxon>
        <taxon>Pleuronectoidei</taxon>
        <taxon>Scophthalmidae</taxon>
        <taxon>Scophthalmus</taxon>
    </lineage>
</organism>
<dbReference type="PROSITE" id="PS50294">
    <property type="entry name" value="WD_REPEATS_REGION"/>
    <property type="match status" value="1"/>
</dbReference>
<dbReference type="InterPro" id="IPR009060">
    <property type="entry name" value="UBA-like_sf"/>
</dbReference>